<organism evidence="9 10">
    <name type="scientific">Arthrobacter glacialis</name>
    <dbReference type="NCBI Taxonomy" id="1664"/>
    <lineage>
        <taxon>Bacteria</taxon>
        <taxon>Bacillati</taxon>
        <taxon>Actinomycetota</taxon>
        <taxon>Actinomycetes</taxon>
        <taxon>Micrococcales</taxon>
        <taxon>Micrococcaceae</taxon>
        <taxon>Arthrobacter</taxon>
    </lineage>
</organism>
<keyword evidence="5 7" id="KW-1133">Transmembrane helix</keyword>
<keyword evidence="4 7" id="KW-0812">Transmembrane</keyword>
<evidence type="ECO:0000256" key="3">
    <source>
        <dbReference type="ARBA" id="ARBA00022679"/>
    </source>
</evidence>
<dbReference type="Pfam" id="PF13727">
    <property type="entry name" value="CoA_binding_3"/>
    <property type="match status" value="1"/>
</dbReference>
<dbReference type="NCBIfam" id="TIGR03025">
    <property type="entry name" value="EPS_sugtrans"/>
    <property type="match status" value="1"/>
</dbReference>
<dbReference type="PANTHER" id="PTHR30576">
    <property type="entry name" value="COLANIC BIOSYNTHESIS UDP-GLUCOSE LIPID CARRIER TRANSFERASE"/>
    <property type="match status" value="1"/>
</dbReference>
<protein>
    <submittedName>
        <fullName evidence="9">Polyprenyl glycosylphosphotransferase</fullName>
    </submittedName>
</protein>
<dbReference type="AlphaFoldDB" id="A0A2S4A0A0"/>
<feature type="transmembrane region" description="Helical" evidence="7">
    <location>
        <begin position="44"/>
        <end position="62"/>
    </location>
</feature>
<evidence type="ECO:0000256" key="5">
    <source>
        <dbReference type="ARBA" id="ARBA00022989"/>
    </source>
</evidence>
<evidence type="ECO:0000256" key="7">
    <source>
        <dbReference type="SAM" id="Phobius"/>
    </source>
</evidence>
<comment type="similarity">
    <text evidence="2">Belongs to the bacterial sugar transferase family.</text>
</comment>
<dbReference type="Proteomes" id="UP000237061">
    <property type="component" value="Unassembled WGS sequence"/>
</dbReference>
<feature type="domain" description="Bacterial sugar transferase" evidence="8">
    <location>
        <begin position="281"/>
        <end position="468"/>
    </location>
</feature>
<sequence>MSSGNWRASYVRRIGIVDACVVIWAVVGAHLIRFGLDGDAEVAGAPYTTITVLLPCAWWIMLGAWGSREPRVLGSGPDEYKRVFASGLWLFGTLAMVSYAFQMELARGYVGFAFPIGIGGLIAGRWILRQHLGMERIKGRSTAHVLLVGGSRAVAHLAEALRRFPQSGYSPVGAYLQDTDNELIDGAPDLPVHRGKQATGDILAAVRASGADTVALTAGLHFSPVTMRQLGWELAASNIGLIVAPALTDIAGPRIHTQPVAGLPLIHVTTPKLEGGKRVAKRAFDIATSSLLLAGFSPVMLIIAICIKSENPGPVFFRQERVGILGAPFIMHKFRSMVVDAEQQLAILQDKNEGSGVLFKLKVDPRVTKVGAILRKFSLDELPQLLNVFLGSMSLVGPRPPLAVEVDAYEEHVRRRLLVKPGLTGLWQVSGRSNLSWQDSVRLDLYYVENWSLAGDLVILFRTAKAVIMREGAY</sequence>
<feature type="transmembrane region" description="Helical" evidence="7">
    <location>
        <begin position="83"/>
        <end position="102"/>
    </location>
</feature>
<dbReference type="PANTHER" id="PTHR30576:SF10">
    <property type="entry name" value="SLL5057 PROTEIN"/>
    <property type="match status" value="1"/>
</dbReference>
<reference evidence="9 10" key="1">
    <citation type="submission" date="2018-01" db="EMBL/GenBank/DDBJ databases">
        <title>Arthrobacter sp. nov., from glaciers in China.</title>
        <authorList>
            <person name="Liu Q."/>
            <person name="Xin Y.-H."/>
        </authorList>
    </citation>
    <scope>NUCLEOTIDE SEQUENCE [LARGE SCALE GENOMIC DNA]</scope>
    <source>
        <strain evidence="9 10">HLT2-12-2</strain>
    </source>
</reference>
<comment type="subcellular location">
    <subcellularLocation>
        <location evidence="1">Membrane</location>
        <topology evidence="1">Multi-pass membrane protein</topology>
    </subcellularLocation>
</comment>
<proteinExistence type="inferred from homology"/>
<evidence type="ECO:0000259" key="8">
    <source>
        <dbReference type="Pfam" id="PF02397"/>
    </source>
</evidence>
<evidence type="ECO:0000256" key="1">
    <source>
        <dbReference type="ARBA" id="ARBA00004141"/>
    </source>
</evidence>
<dbReference type="GO" id="GO:0016020">
    <property type="term" value="C:membrane"/>
    <property type="evidence" value="ECO:0007669"/>
    <property type="project" value="UniProtKB-SubCell"/>
</dbReference>
<evidence type="ECO:0000313" key="10">
    <source>
        <dbReference type="Proteomes" id="UP000237061"/>
    </source>
</evidence>
<evidence type="ECO:0000256" key="4">
    <source>
        <dbReference type="ARBA" id="ARBA00022692"/>
    </source>
</evidence>
<feature type="transmembrane region" description="Helical" evidence="7">
    <location>
        <begin position="12"/>
        <end position="32"/>
    </location>
</feature>
<keyword evidence="6 7" id="KW-0472">Membrane</keyword>
<dbReference type="InterPro" id="IPR003362">
    <property type="entry name" value="Bact_transf"/>
</dbReference>
<feature type="transmembrane region" description="Helical" evidence="7">
    <location>
        <begin position="286"/>
        <end position="305"/>
    </location>
</feature>
<dbReference type="RefSeq" id="WP_103464306.1">
    <property type="nucleotide sequence ID" value="NZ_PPXC01000002.1"/>
</dbReference>
<dbReference type="Pfam" id="PF02397">
    <property type="entry name" value="Bac_transf"/>
    <property type="match status" value="1"/>
</dbReference>
<keyword evidence="10" id="KW-1185">Reference proteome</keyword>
<gene>
    <name evidence="9" type="ORF">CVS27_03280</name>
</gene>
<evidence type="ECO:0000256" key="6">
    <source>
        <dbReference type="ARBA" id="ARBA00023136"/>
    </source>
</evidence>
<name>A0A2S4A0A0_ARTGL</name>
<comment type="caution">
    <text evidence="9">The sequence shown here is derived from an EMBL/GenBank/DDBJ whole genome shotgun (WGS) entry which is preliminary data.</text>
</comment>
<accession>A0A2S4A0A0</accession>
<dbReference type="EMBL" id="PPXC01000002">
    <property type="protein sequence ID" value="POH74898.1"/>
    <property type="molecule type" value="Genomic_DNA"/>
</dbReference>
<feature type="transmembrane region" description="Helical" evidence="7">
    <location>
        <begin position="108"/>
        <end position="128"/>
    </location>
</feature>
<evidence type="ECO:0000256" key="2">
    <source>
        <dbReference type="ARBA" id="ARBA00006464"/>
    </source>
</evidence>
<evidence type="ECO:0000313" key="9">
    <source>
        <dbReference type="EMBL" id="POH74898.1"/>
    </source>
</evidence>
<dbReference type="GO" id="GO:0016780">
    <property type="term" value="F:phosphotransferase activity, for other substituted phosphate groups"/>
    <property type="evidence" value="ECO:0007669"/>
    <property type="project" value="TreeGrafter"/>
</dbReference>
<keyword evidence="3 9" id="KW-0808">Transferase</keyword>
<dbReference type="InterPro" id="IPR017475">
    <property type="entry name" value="EPS_sugar_tfrase"/>
</dbReference>